<evidence type="ECO:0000313" key="4">
    <source>
        <dbReference type="EMBL" id="MBC8591057.1"/>
    </source>
</evidence>
<dbReference type="InterPro" id="IPR000182">
    <property type="entry name" value="GNAT_dom"/>
</dbReference>
<gene>
    <name evidence="4" type="ORF">H8689_08005</name>
</gene>
<evidence type="ECO:0000256" key="2">
    <source>
        <dbReference type="ARBA" id="ARBA00023315"/>
    </source>
</evidence>
<keyword evidence="1" id="KW-0808">Transferase</keyword>
<dbReference type="PANTHER" id="PTHR43420">
    <property type="entry name" value="ACETYLTRANSFERASE"/>
    <property type="match status" value="1"/>
</dbReference>
<comment type="caution">
    <text evidence="4">The sequence shown here is derived from an EMBL/GenBank/DDBJ whole genome shotgun (WGS) entry which is preliminary data.</text>
</comment>
<evidence type="ECO:0000313" key="5">
    <source>
        <dbReference type="Proteomes" id="UP000601522"/>
    </source>
</evidence>
<proteinExistence type="predicted"/>
<feature type="domain" description="N-acetyltransferase" evidence="3">
    <location>
        <begin position="3"/>
        <end position="144"/>
    </location>
</feature>
<dbReference type="SUPFAM" id="SSF55729">
    <property type="entry name" value="Acyl-CoA N-acyltransferases (Nat)"/>
    <property type="match status" value="1"/>
</dbReference>
<dbReference type="AlphaFoldDB" id="A0A926IHU5"/>
<name>A0A926IHU5_9FIRM</name>
<keyword evidence="2" id="KW-0012">Acyltransferase</keyword>
<dbReference type="InterPro" id="IPR050680">
    <property type="entry name" value="YpeA/RimI_acetyltransf"/>
</dbReference>
<evidence type="ECO:0000259" key="3">
    <source>
        <dbReference type="PROSITE" id="PS51186"/>
    </source>
</evidence>
<dbReference type="Proteomes" id="UP000601522">
    <property type="component" value="Unassembled WGS sequence"/>
</dbReference>
<dbReference type="PROSITE" id="PS51186">
    <property type="entry name" value="GNAT"/>
    <property type="match status" value="1"/>
</dbReference>
<dbReference type="CDD" id="cd04301">
    <property type="entry name" value="NAT_SF"/>
    <property type="match status" value="1"/>
</dbReference>
<sequence>MNIDIRNIIYDSPEYEVSVNLRNEVFRKPWGLDIRNDDLSSDKEVEMFGAYIGNKMIATIFLDEYSKDIVKIKSVAILEEYRGKGLGKYLMDYVENIARQRGYTKSILMGRVSAEKFYHKLGYKTISDPYDYKTIPHVDMEKNL</sequence>
<dbReference type="Gene3D" id="3.40.630.30">
    <property type="match status" value="1"/>
</dbReference>
<organism evidence="4 5">
    <name type="scientific">Wansuia hejianensis</name>
    <dbReference type="NCBI Taxonomy" id="2763667"/>
    <lineage>
        <taxon>Bacteria</taxon>
        <taxon>Bacillati</taxon>
        <taxon>Bacillota</taxon>
        <taxon>Clostridia</taxon>
        <taxon>Lachnospirales</taxon>
        <taxon>Lachnospiraceae</taxon>
        <taxon>Wansuia</taxon>
    </lineage>
</organism>
<keyword evidence="5" id="KW-1185">Reference proteome</keyword>
<protein>
    <submittedName>
        <fullName evidence="4">GNAT family N-acetyltransferase</fullName>
    </submittedName>
</protein>
<dbReference type="RefSeq" id="WP_249323915.1">
    <property type="nucleotide sequence ID" value="NZ_JACRTK010000003.1"/>
</dbReference>
<reference evidence="4 5" key="1">
    <citation type="submission" date="2020-08" db="EMBL/GenBank/DDBJ databases">
        <title>Genome public.</title>
        <authorList>
            <person name="Liu C."/>
            <person name="Sun Q."/>
        </authorList>
    </citation>
    <scope>NUCLEOTIDE SEQUENCE [LARGE SCALE GENOMIC DNA]</scope>
    <source>
        <strain evidence="4 5">NSJ-26</strain>
    </source>
</reference>
<dbReference type="Pfam" id="PF13673">
    <property type="entry name" value="Acetyltransf_10"/>
    <property type="match status" value="1"/>
</dbReference>
<accession>A0A926IHU5</accession>
<evidence type="ECO:0000256" key="1">
    <source>
        <dbReference type="ARBA" id="ARBA00022679"/>
    </source>
</evidence>
<dbReference type="EMBL" id="JACRTK010000003">
    <property type="protein sequence ID" value="MBC8591057.1"/>
    <property type="molecule type" value="Genomic_DNA"/>
</dbReference>
<dbReference type="InterPro" id="IPR016181">
    <property type="entry name" value="Acyl_CoA_acyltransferase"/>
</dbReference>
<dbReference type="GO" id="GO:0016747">
    <property type="term" value="F:acyltransferase activity, transferring groups other than amino-acyl groups"/>
    <property type="evidence" value="ECO:0007669"/>
    <property type="project" value="InterPro"/>
</dbReference>